<dbReference type="PANTHER" id="PTHR36113:SF3">
    <property type="entry name" value="SLL5075 PROTEIN"/>
    <property type="match status" value="1"/>
</dbReference>
<name>A0A6J6WZS7_9ZZZZ</name>
<sequence length="173" mass="19354">MTTHENIDADAMRMKNQIADTSDKNTVHPPMARWTHIALPSTDIDRSIAWYEKFTPLKLLDRREDADGYGAWLGHNDQADKPFVLVLVSFFKDQAGGPQPIMAPFAHIGMELTSRAEVERIAELGKADGCMAWPPTQMPDPIGYICALKDPDGNMIEFSYDQGVYAKAQEVWG</sequence>
<dbReference type="InterPro" id="IPR037523">
    <property type="entry name" value="VOC_core"/>
</dbReference>
<proteinExistence type="predicted"/>
<dbReference type="AlphaFoldDB" id="A0A6J6WZS7"/>
<dbReference type="PANTHER" id="PTHR36113">
    <property type="entry name" value="LYASE, PUTATIVE-RELATED-RELATED"/>
    <property type="match status" value="1"/>
</dbReference>
<dbReference type="PROSITE" id="PS51819">
    <property type="entry name" value="VOC"/>
    <property type="match status" value="1"/>
</dbReference>
<dbReference type="EMBL" id="CAEZZP010000224">
    <property type="protein sequence ID" value="CAB4790152.1"/>
    <property type="molecule type" value="Genomic_DNA"/>
</dbReference>
<dbReference type="InterPro" id="IPR029068">
    <property type="entry name" value="Glyas_Bleomycin-R_OHBP_Dase"/>
</dbReference>
<dbReference type="InterPro" id="IPR051332">
    <property type="entry name" value="Fosfomycin_Res_Enzymes"/>
</dbReference>
<gene>
    <name evidence="2" type="ORF">UFOPK2880_01991</name>
    <name evidence="3" type="ORF">UFOPK4134_01762</name>
</gene>
<evidence type="ECO:0000313" key="3">
    <source>
        <dbReference type="EMBL" id="CAB5037477.1"/>
    </source>
</evidence>
<dbReference type="EMBL" id="CAFBPS010000205">
    <property type="protein sequence ID" value="CAB5037477.1"/>
    <property type="molecule type" value="Genomic_DNA"/>
</dbReference>
<dbReference type="CDD" id="cd06587">
    <property type="entry name" value="VOC"/>
    <property type="match status" value="1"/>
</dbReference>
<evidence type="ECO:0000259" key="1">
    <source>
        <dbReference type="PROSITE" id="PS51819"/>
    </source>
</evidence>
<accession>A0A6J6WZS7</accession>
<dbReference type="SUPFAM" id="SSF54593">
    <property type="entry name" value="Glyoxalase/Bleomycin resistance protein/Dihydroxybiphenyl dioxygenase"/>
    <property type="match status" value="1"/>
</dbReference>
<feature type="domain" description="VOC" evidence="1">
    <location>
        <begin position="33"/>
        <end position="161"/>
    </location>
</feature>
<reference evidence="2" key="1">
    <citation type="submission" date="2020-05" db="EMBL/GenBank/DDBJ databases">
        <authorList>
            <person name="Chiriac C."/>
            <person name="Salcher M."/>
            <person name="Ghai R."/>
            <person name="Kavagutti S V."/>
        </authorList>
    </citation>
    <scope>NUCLEOTIDE SEQUENCE</scope>
</reference>
<organism evidence="2">
    <name type="scientific">freshwater metagenome</name>
    <dbReference type="NCBI Taxonomy" id="449393"/>
    <lineage>
        <taxon>unclassified sequences</taxon>
        <taxon>metagenomes</taxon>
        <taxon>ecological metagenomes</taxon>
    </lineage>
</organism>
<dbReference type="Pfam" id="PF00903">
    <property type="entry name" value="Glyoxalase"/>
    <property type="match status" value="1"/>
</dbReference>
<dbReference type="Gene3D" id="3.10.180.10">
    <property type="entry name" value="2,3-Dihydroxybiphenyl 1,2-Dioxygenase, domain 1"/>
    <property type="match status" value="1"/>
</dbReference>
<protein>
    <submittedName>
        <fullName evidence="2">Unannotated protein</fullName>
    </submittedName>
</protein>
<evidence type="ECO:0000313" key="2">
    <source>
        <dbReference type="EMBL" id="CAB4790152.1"/>
    </source>
</evidence>
<dbReference type="InterPro" id="IPR004360">
    <property type="entry name" value="Glyas_Fos-R_dOase_dom"/>
</dbReference>